<comment type="caution">
    <text evidence="1">The sequence shown here is derived from an EMBL/GenBank/DDBJ whole genome shotgun (WGS) entry which is preliminary data.</text>
</comment>
<name>A0A928ZXM6_LEPEC</name>
<evidence type="ECO:0000313" key="2">
    <source>
        <dbReference type="Proteomes" id="UP000615026"/>
    </source>
</evidence>
<organism evidence="1 2">
    <name type="scientific">Leptolyngbya cf. ectocarpi LEGE 11479</name>
    <dbReference type="NCBI Taxonomy" id="1828722"/>
    <lineage>
        <taxon>Bacteria</taxon>
        <taxon>Bacillati</taxon>
        <taxon>Cyanobacteriota</taxon>
        <taxon>Cyanophyceae</taxon>
        <taxon>Leptolyngbyales</taxon>
        <taxon>Leptolyngbyaceae</taxon>
        <taxon>Leptolyngbya group</taxon>
        <taxon>Leptolyngbya</taxon>
    </lineage>
</organism>
<dbReference type="Proteomes" id="UP000615026">
    <property type="component" value="Unassembled WGS sequence"/>
</dbReference>
<accession>A0A928ZXM6</accession>
<dbReference type="EMBL" id="JADEXP010000261">
    <property type="protein sequence ID" value="MBE9069327.1"/>
    <property type="molecule type" value="Genomic_DNA"/>
</dbReference>
<dbReference type="RefSeq" id="WP_193995235.1">
    <property type="nucleotide sequence ID" value="NZ_JADEXP010000261.1"/>
</dbReference>
<keyword evidence="2" id="KW-1185">Reference proteome</keyword>
<evidence type="ECO:0000313" key="1">
    <source>
        <dbReference type="EMBL" id="MBE9069327.1"/>
    </source>
</evidence>
<evidence type="ECO:0008006" key="3">
    <source>
        <dbReference type="Google" id="ProtNLM"/>
    </source>
</evidence>
<protein>
    <recommendedName>
        <fullName evidence="3">Nitrate reductase</fullName>
    </recommendedName>
</protein>
<proteinExistence type="predicted"/>
<dbReference type="AlphaFoldDB" id="A0A928ZXM6"/>
<gene>
    <name evidence="1" type="ORF">IQ260_22035</name>
</gene>
<reference evidence="1" key="1">
    <citation type="submission" date="2020-10" db="EMBL/GenBank/DDBJ databases">
        <authorList>
            <person name="Castelo-Branco R."/>
            <person name="Eusebio N."/>
            <person name="Adriana R."/>
            <person name="Vieira A."/>
            <person name="Brugerolle De Fraissinette N."/>
            <person name="Rezende De Castro R."/>
            <person name="Schneider M.P."/>
            <person name="Vasconcelos V."/>
            <person name="Leao P.N."/>
        </authorList>
    </citation>
    <scope>NUCLEOTIDE SEQUENCE</scope>
    <source>
        <strain evidence="1">LEGE 11479</strain>
    </source>
</reference>
<sequence>MGLFDTSNKLSPAQLQQIKSWVYQTLALEETIPVSISQLTCTEPGCPPLETVISVMTQPPKTYKLHQPAAEISQADVVQALRAENE</sequence>